<reference evidence="1" key="1">
    <citation type="submission" date="2021-03" db="EMBL/GenBank/DDBJ databases">
        <title>Sagittula salina sp. nov. strain M10.9X isolated from the marine waste.</title>
        <authorList>
            <person name="Satari L."/>
            <person name="Molina-Menor E."/>
            <person name="Vidal-Verdu A."/>
            <person name="Pascual J."/>
            <person name="Pereto J."/>
            <person name="Porcar M."/>
        </authorList>
    </citation>
    <scope>NUCLEOTIDE SEQUENCE</scope>
    <source>
        <strain evidence="1">M10.9X</strain>
    </source>
</reference>
<protein>
    <submittedName>
        <fullName evidence="1">Phytanoyl-CoA dioxygenase family protein</fullName>
    </submittedName>
</protein>
<dbReference type="GO" id="GO:0005506">
    <property type="term" value="F:iron ion binding"/>
    <property type="evidence" value="ECO:0007669"/>
    <property type="project" value="UniProtKB-ARBA"/>
</dbReference>
<dbReference type="EMBL" id="JAGISH010000001">
    <property type="protein sequence ID" value="MBP0481167.1"/>
    <property type="molecule type" value="Genomic_DNA"/>
</dbReference>
<dbReference type="RefSeq" id="WP_209358628.1">
    <property type="nucleotide sequence ID" value="NZ_JAGISH010000001.1"/>
</dbReference>
<dbReference type="GO" id="GO:0016706">
    <property type="term" value="F:2-oxoglutarate-dependent dioxygenase activity"/>
    <property type="evidence" value="ECO:0007669"/>
    <property type="project" value="UniProtKB-ARBA"/>
</dbReference>
<dbReference type="AlphaFoldDB" id="A0A940MNB8"/>
<dbReference type="PANTHER" id="PTHR20883">
    <property type="entry name" value="PHYTANOYL-COA DIOXYGENASE DOMAIN CONTAINING 1"/>
    <property type="match status" value="1"/>
</dbReference>
<proteinExistence type="predicted"/>
<comment type="caution">
    <text evidence="1">The sequence shown here is derived from an EMBL/GenBank/DDBJ whole genome shotgun (WGS) entry which is preliminary data.</text>
</comment>
<keyword evidence="2" id="KW-1185">Reference proteome</keyword>
<dbReference type="Gene3D" id="2.60.120.620">
    <property type="entry name" value="q2cbj1_9rhob like domain"/>
    <property type="match status" value="1"/>
</dbReference>
<keyword evidence="1" id="KW-0560">Oxidoreductase</keyword>
<dbReference type="PANTHER" id="PTHR20883:SF46">
    <property type="entry name" value="PHYTANOYL-COA HYDROXYLASE"/>
    <property type="match status" value="1"/>
</dbReference>
<keyword evidence="1" id="KW-0223">Dioxygenase</keyword>
<name>A0A940MNB8_9RHOB</name>
<dbReference type="Proteomes" id="UP000675940">
    <property type="component" value="Unassembled WGS sequence"/>
</dbReference>
<dbReference type="InterPro" id="IPR008775">
    <property type="entry name" value="Phytyl_CoA_dOase-like"/>
</dbReference>
<dbReference type="SUPFAM" id="SSF51197">
    <property type="entry name" value="Clavaminate synthase-like"/>
    <property type="match status" value="1"/>
</dbReference>
<gene>
    <name evidence="1" type="ORF">J5474_01495</name>
</gene>
<evidence type="ECO:0000313" key="1">
    <source>
        <dbReference type="EMBL" id="MBP0481167.1"/>
    </source>
</evidence>
<accession>A0A940MNB8</accession>
<dbReference type="Pfam" id="PF05721">
    <property type="entry name" value="PhyH"/>
    <property type="match status" value="1"/>
</dbReference>
<evidence type="ECO:0000313" key="2">
    <source>
        <dbReference type="Proteomes" id="UP000675940"/>
    </source>
</evidence>
<organism evidence="1 2">
    <name type="scientific">Sagittula salina</name>
    <dbReference type="NCBI Taxonomy" id="2820268"/>
    <lineage>
        <taxon>Bacteria</taxon>
        <taxon>Pseudomonadati</taxon>
        <taxon>Pseudomonadota</taxon>
        <taxon>Alphaproteobacteria</taxon>
        <taxon>Rhodobacterales</taxon>
        <taxon>Roseobacteraceae</taxon>
        <taxon>Sagittula</taxon>
    </lineage>
</organism>
<sequence length="297" mass="32906">MLSAEEKAFYDREGYLLVRGALTPEELAQARRITEDWVEASRQVRESNELYDLDKGHSATMPRLTRIKLPHRNAPFFRDLLRNSRITQVLTDLLGPDTVINTSKLNCKAPGGGAAVEWHQDWAFYPATNDSLLAFGVLLEDMDEENGPLMVIPGSHRGPVLSHHHDGVFCGAVSPDDPDFDRDRAVTLTGKAGDMTVHHVRILHGSAPNTSTRARRILFYECASADAWPLLGGSSYIHALGQRRFHDDLLERVITGAPCYQPRLDSVPVRLPLPPALDNSSIFRTQEAGGMKSAFAS</sequence>